<evidence type="ECO:0000256" key="1">
    <source>
        <dbReference type="ARBA" id="ARBA00022679"/>
    </source>
</evidence>
<name>A0ABY4IEQ6_9MICO</name>
<protein>
    <submittedName>
        <fullName evidence="2">CoA transferase</fullName>
    </submittedName>
</protein>
<dbReference type="Proteomes" id="UP000831467">
    <property type="component" value="Chromosome"/>
</dbReference>
<dbReference type="GO" id="GO:0016740">
    <property type="term" value="F:transferase activity"/>
    <property type="evidence" value="ECO:0007669"/>
    <property type="project" value="UniProtKB-KW"/>
</dbReference>
<dbReference type="InterPro" id="IPR023606">
    <property type="entry name" value="CoA-Trfase_III_dom_1_sf"/>
</dbReference>
<sequence length="392" mass="41439">MTSTALPGAGALAGIRVVELGQYISGPFAAKLLADLGAEVIKVESPEGDPMRRWEGRATMSPQFAAYNRGKRGVVLDLKTPQGLAALFALVADADIVLDNFRPGVAERLGFGPEALHAHNPRVITCSITGFGPTGPSAKRPAYDTVISATGGMYSQVVPADTIRPLGPAFSDLLSGMSAVQAVLAALHARDVSGEGEHVEVSMVGALLDFLTESASAFLETGQVSSPDSRPRRAQAYACRGSDGKAFVIHMSVPEKFWTGLLDVLERPDLADDPRFATREGRVRNYDELDAVLKEIAATRPRAEWLERLAAHDIPHGPLNTMGDLFDDPQIASMGLVEEIAGPGGAVRVPVPSTRFHRSGRPELVYAPALGADTEELTGLRTAAGTLNEGAA</sequence>
<dbReference type="InterPro" id="IPR050483">
    <property type="entry name" value="CoA-transferase_III_domain"/>
</dbReference>
<dbReference type="InterPro" id="IPR003673">
    <property type="entry name" value="CoA-Trfase_fam_III"/>
</dbReference>
<keyword evidence="1 2" id="KW-0808">Transferase</keyword>
<dbReference type="SUPFAM" id="SSF89796">
    <property type="entry name" value="CoA-transferase family III (CaiB/BaiF)"/>
    <property type="match status" value="1"/>
</dbReference>
<proteinExistence type="predicted"/>
<dbReference type="PANTHER" id="PTHR48207">
    <property type="entry name" value="SUCCINATE--HYDROXYMETHYLGLUTARATE COA-TRANSFERASE"/>
    <property type="match status" value="1"/>
</dbReference>
<dbReference type="EMBL" id="CP078076">
    <property type="protein sequence ID" value="UPL10461.1"/>
    <property type="molecule type" value="Genomic_DNA"/>
</dbReference>
<dbReference type="Gene3D" id="3.40.50.10540">
    <property type="entry name" value="Crotonobetainyl-coa:carnitine coa-transferase, domain 1"/>
    <property type="match status" value="1"/>
</dbReference>
<keyword evidence="3" id="KW-1185">Reference proteome</keyword>
<dbReference type="PANTHER" id="PTHR48207:SF3">
    <property type="entry name" value="SUCCINATE--HYDROXYMETHYLGLUTARATE COA-TRANSFERASE"/>
    <property type="match status" value="1"/>
</dbReference>
<dbReference type="RefSeq" id="WP_247982438.1">
    <property type="nucleotide sequence ID" value="NZ_CP078076.1"/>
</dbReference>
<gene>
    <name evidence="2" type="ORF">KV394_04800</name>
</gene>
<dbReference type="InterPro" id="IPR044855">
    <property type="entry name" value="CoA-Trfase_III_dom3_sf"/>
</dbReference>
<dbReference type="Gene3D" id="3.30.1540.10">
    <property type="entry name" value="formyl-coa transferase, domain 3"/>
    <property type="match status" value="1"/>
</dbReference>
<organism evidence="2 3">
    <name type="scientific">Microbacterium sufflavum</name>
    <dbReference type="NCBI Taxonomy" id="2851649"/>
    <lineage>
        <taxon>Bacteria</taxon>
        <taxon>Bacillati</taxon>
        <taxon>Actinomycetota</taxon>
        <taxon>Actinomycetes</taxon>
        <taxon>Micrococcales</taxon>
        <taxon>Microbacteriaceae</taxon>
        <taxon>Microbacterium</taxon>
    </lineage>
</organism>
<evidence type="ECO:0000313" key="3">
    <source>
        <dbReference type="Proteomes" id="UP000831467"/>
    </source>
</evidence>
<accession>A0ABY4IEQ6</accession>
<reference evidence="2 3" key="1">
    <citation type="submission" date="2021-06" db="EMBL/GenBank/DDBJ databases">
        <title>Genome-based taxonomic framework of Microbacterium strains isolated from marine environment, the description of four new species and reclassification of four preexisting species.</title>
        <authorList>
            <person name="Lee S.D."/>
            <person name="Kim S.-M."/>
            <person name="Byeon Y.-S."/>
            <person name="Yang H.L."/>
            <person name="Kim I.S."/>
        </authorList>
    </citation>
    <scope>NUCLEOTIDE SEQUENCE [LARGE SCALE GENOMIC DNA]</scope>
    <source>
        <strain evidence="2 3">SSW1-51</strain>
    </source>
</reference>
<dbReference type="Pfam" id="PF02515">
    <property type="entry name" value="CoA_transf_3"/>
    <property type="match status" value="1"/>
</dbReference>
<evidence type="ECO:0000313" key="2">
    <source>
        <dbReference type="EMBL" id="UPL10461.1"/>
    </source>
</evidence>